<dbReference type="SUPFAM" id="SSF54534">
    <property type="entry name" value="FKBP-like"/>
    <property type="match status" value="1"/>
</dbReference>
<dbReference type="InterPro" id="IPR046357">
    <property type="entry name" value="PPIase_dom_sf"/>
</dbReference>
<dbReference type="OrthoDB" id="9808891at2"/>
<evidence type="ECO:0000256" key="7">
    <source>
        <dbReference type="ARBA" id="ARBA00023235"/>
    </source>
</evidence>
<keyword evidence="4" id="KW-0963">Cytoplasm</keyword>
<dbReference type="Pfam" id="PF00254">
    <property type="entry name" value="FKBP_C"/>
    <property type="match status" value="1"/>
</dbReference>
<dbReference type="PANTHER" id="PTHR47861">
    <property type="entry name" value="FKBP-TYPE PEPTIDYL-PROLYL CIS-TRANS ISOMERASE SLYD"/>
    <property type="match status" value="1"/>
</dbReference>
<evidence type="ECO:0000256" key="8">
    <source>
        <dbReference type="ARBA" id="ARBA00037071"/>
    </source>
</evidence>
<comment type="catalytic activity">
    <reaction evidence="1 9 10">
        <text>[protein]-peptidylproline (omega=180) = [protein]-peptidylproline (omega=0)</text>
        <dbReference type="Rhea" id="RHEA:16237"/>
        <dbReference type="Rhea" id="RHEA-COMP:10747"/>
        <dbReference type="Rhea" id="RHEA-COMP:10748"/>
        <dbReference type="ChEBI" id="CHEBI:83833"/>
        <dbReference type="ChEBI" id="CHEBI:83834"/>
        <dbReference type="EC" id="5.2.1.8"/>
    </reaction>
</comment>
<dbReference type="Proteomes" id="UP000252707">
    <property type="component" value="Unassembled WGS sequence"/>
</dbReference>
<feature type="domain" description="PPIase FKBP-type" evidence="11">
    <location>
        <begin position="6"/>
        <end position="82"/>
    </location>
</feature>
<dbReference type="GO" id="GO:0005737">
    <property type="term" value="C:cytoplasm"/>
    <property type="evidence" value="ECO:0007669"/>
    <property type="project" value="UniProtKB-SubCell"/>
</dbReference>
<evidence type="ECO:0000256" key="1">
    <source>
        <dbReference type="ARBA" id="ARBA00000971"/>
    </source>
</evidence>
<evidence type="ECO:0000256" key="3">
    <source>
        <dbReference type="ARBA" id="ARBA00006577"/>
    </source>
</evidence>
<evidence type="ECO:0000313" key="12">
    <source>
        <dbReference type="EMBL" id="RCX26373.1"/>
    </source>
</evidence>
<evidence type="ECO:0000256" key="10">
    <source>
        <dbReference type="RuleBase" id="RU003915"/>
    </source>
</evidence>
<evidence type="ECO:0000256" key="9">
    <source>
        <dbReference type="PROSITE-ProRule" id="PRU00277"/>
    </source>
</evidence>
<keyword evidence="6" id="KW-0143">Chaperone</keyword>
<comment type="caution">
    <text evidence="12">The sequence shown here is derived from an EMBL/GenBank/DDBJ whole genome shotgun (WGS) entry which is preliminary data.</text>
</comment>
<protein>
    <recommendedName>
        <fullName evidence="10">Peptidyl-prolyl cis-trans isomerase</fullName>
        <ecNumber evidence="10">5.2.1.8</ecNumber>
    </recommendedName>
</protein>
<evidence type="ECO:0000256" key="2">
    <source>
        <dbReference type="ARBA" id="ARBA00004496"/>
    </source>
</evidence>
<dbReference type="EC" id="5.2.1.8" evidence="10"/>
<dbReference type="PROSITE" id="PS50059">
    <property type="entry name" value="FKBP_PPIASE"/>
    <property type="match status" value="1"/>
</dbReference>
<organism evidence="12 13">
    <name type="scientific">Thioalbus denitrificans</name>
    <dbReference type="NCBI Taxonomy" id="547122"/>
    <lineage>
        <taxon>Bacteria</taxon>
        <taxon>Pseudomonadati</taxon>
        <taxon>Pseudomonadota</taxon>
        <taxon>Gammaproteobacteria</taxon>
        <taxon>Chromatiales</taxon>
        <taxon>Ectothiorhodospiraceae</taxon>
        <taxon>Thioalbus</taxon>
    </lineage>
</organism>
<dbReference type="AlphaFoldDB" id="A0A369BY01"/>
<dbReference type="EMBL" id="QPJY01000010">
    <property type="protein sequence ID" value="RCX26373.1"/>
    <property type="molecule type" value="Genomic_DNA"/>
</dbReference>
<comment type="subcellular location">
    <subcellularLocation>
        <location evidence="2">Cytoplasm</location>
    </subcellularLocation>
</comment>
<dbReference type="InterPro" id="IPR001179">
    <property type="entry name" value="PPIase_FKBP_dom"/>
</dbReference>
<accession>A0A369BY01</accession>
<dbReference type="Gene3D" id="3.10.50.40">
    <property type="match status" value="1"/>
</dbReference>
<evidence type="ECO:0000259" key="11">
    <source>
        <dbReference type="PROSITE" id="PS50059"/>
    </source>
</evidence>
<dbReference type="RefSeq" id="WP_114280788.1">
    <property type="nucleotide sequence ID" value="NZ_QPJY01000010.1"/>
</dbReference>
<dbReference type="PANTHER" id="PTHR47861:SF3">
    <property type="entry name" value="FKBP-TYPE PEPTIDYL-PROLYL CIS-TRANS ISOMERASE SLYD"/>
    <property type="match status" value="1"/>
</dbReference>
<sequence>MQIAKNKVVTIDYTLTDDDGAVIDSSDGREPLAYIHGMNNIIPGLESALEGKQTGEQLNVRVPPEEGYGERMDTLRQEVPKDRFQGAEDLQVGMQFHASTDSGPLVVTVVDIEGDTVTVDGNHPLAGVTLNFDVTVREVRDATAEEMEHGHVHGPGGHHHD</sequence>
<reference evidence="12 13" key="1">
    <citation type="submission" date="2018-07" db="EMBL/GenBank/DDBJ databases">
        <title>Genomic Encyclopedia of Type Strains, Phase IV (KMG-IV): sequencing the most valuable type-strain genomes for metagenomic binning, comparative biology and taxonomic classification.</title>
        <authorList>
            <person name="Goeker M."/>
        </authorList>
    </citation>
    <scope>NUCLEOTIDE SEQUENCE [LARGE SCALE GENOMIC DNA]</scope>
    <source>
        <strain evidence="12 13">DSM 26407</strain>
    </source>
</reference>
<evidence type="ECO:0000256" key="4">
    <source>
        <dbReference type="ARBA" id="ARBA00022490"/>
    </source>
</evidence>
<evidence type="ECO:0000313" key="13">
    <source>
        <dbReference type="Proteomes" id="UP000252707"/>
    </source>
</evidence>
<keyword evidence="13" id="KW-1185">Reference proteome</keyword>
<evidence type="ECO:0000256" key="6">
    <source>
        <dbReference type="ARBA" id="ARBA00023186"/>
    </source>
</evidence>
<evidence type="ECO:0000256" key="5">
    <source>
        <dbReference type="ARBA" id="ARBA00023110"/>
    </source>
</evidence>
<name>A0A369BY01_9GAMM</name>
<keyword evidence="7 9" id="KW-0413">Isomerase</keyword>
<gene>
    <name evidence="12" type="ORF">DFQ59_11083</name>
</gene>
<comment type="similarity">
    <text evidence="3 10">Belongs to the FKBP-type PPIase family.</text>
</comment>
<comment type="function">
    <text evidence="8">Also involved in hydrogenase metallocenter assembly, probably by participating in the nickel insertion step. This function in hydrogenase biosynthesis requires chaperone activity and the presence of the metal-binding domain, but not PPIase activity.</text>
</comment>
<dbReference type="GO" id="GO:0042026">
    <property type="term" value="P:protein refolding"/>
    <property type="evidence" value="ECO:0007669"/>
    <property type="project" value="UniProtKB-ARBA"/>
</dbReference>
<keyword evidence="5 9" id="KW-0697">Rotamase</keyword>
<dbReference type="GO" id="GO:0003755">
    <property type="term" value="F:peptidyl-prolyl cis-trans isomerase activity"/>
    <property type="evidence" value="ECO:0007669"/>
    <property type="project" value="UniProtKB-UniRule"/>
</dbReference>
<proteinExistence type="inferred from homology"/>